<feature type="compositionally biased region" description="Basic and acidic residues" evidence="1">
    <location>
        <begin position="170"/>
        <end position="187"/>
    </location>
</feature>
<reference evidence="3" key="1">
    <citation type="submission" date="2023-10" db="EMBL/GenBank/DDBJ databases">
        <authorList>
            <person name="Chen Y."/>
            <person name="Shah S."/>
            <person name="Dougan E. K."/>
            <person name="Thang M."/>
            <person name="Chan C."/>
        </authorList>
    </citation>
    <scope>NUCLEOTIDE SEQUENCE [LARGE SCALE GENOMIC DNA]</scope>
</reference>
<feature type="transmembrane region" description="Helical" evidence="2">
    <location>
        <begin position="364"/>
        <end position="397"/>
    </location>
</feature>
<keyword evidence="2" id="KW-0812">Transmembrane</keyword>
<evidence type="ECO:0000256" key="2">
    <source>
        <dbReference type="SAM" id="Phobius"/>
    </source>
</evidence>
<feature type="compositionally biased region" description="Low complexity" evidence="1">
    <location>
        <begin position="13"/>
        <end position="27"/>
    </location>
</feature>
<feature type="transmembrane region" description="Helical" evidence="2">
    <location>
        <begin position="417"/>
        <end position="436"/>
    </location>
</feature>
<dbReference type="Gene3D" id="2.60.120.10">
    <property type="entry name" value="Jelly Rolls"/>
    <property type="match status" value="1"/>
</dbReference>
<evidence type="ECO:0000256" key="1">
    <source>
        <dbReference type="SAM" id="MobiDB-lite"/>
    </source>
</evidence>
<accession>A0ABN9SHZ2</accession>
<feature type="compositionally biased region" description="Basic and acidic residues" evidence="1">
    <location>
        <begin position="197"/>
        <end position="211"/>
    </location>
</feature>
<keyword evidence="2" id="KW-0472">Membrane</keyword>
<dbReference type="InterPro" id="IPR051413">
    <property type="entry name" value="K/Na_HCN_channel"/>
</dbReference>
<proteinExistence type="predicted"/>
<dbReference type="InterPro" id="IPR018490">
    <property type="entry name" value="cNMP-bd_dom_sf"/>
</dbReference>
<gene>
    <name evidence="3" type="ORF">PCOR1329_LOCUS29661</name>
</gene>
<dbReference type="PANTHER" id="PTHR45689:SF5">
    <property type="entry name" value="I[[H]] CHANNEL, ISOFORM E"/>
    <property type="match status" value="1"/>
</dbReference>
<evidence type="ECO:0000313" key="4">
    <source>
        <dbReference type="Proteomes" id="UP001189429"/>
    </source>
</evidence>
<evidence type="ECO:0008006" key="5">
    <source>
        <dbReference type="Google" id="ProtNLM"/>
    </source>
</evidence>
<dbReference type="SUPFAM" id="SSF51206">
    <property type="entry name" value="cAMP-binding domain-like"/>
    <property type="match status" value="1"/>
</dbReference>
<comment type="caution">
    <text evidence="3">The sequence shown here is derived from an EMBL/GenBank/DDBJ whole genome shotgun (WGS) entry which is preliminary data.</text>
</comment>
<protein>
    <recommendedName>
        <fullName evidence="5">Cyclic nucleotide-binding domain-containing protein</fullName>
    </recommendedName>
</protein>
<dbReference type="Proteomes" id="UP001189429">
    <property type="component" value="Unassembled WGS sequence"/>
</dbReference>
<sequence>ARACRAMVRSELRSATSPSASRAAAAARQEDRGEPEHQLLFSALQLEEGPRVPRAPEEREGFRALLERLSGAHDAEVRGAVGQLESEKAELEKQNGVLRSQLLEVRWKLKQGQPARDGRRVTTSACALAPRGQPDEPAAPAGLPGIVDLSDCDGVTPGTPSRRRAPLASLDEREAEGERGEEERSGSGEELFPPRTEYTKELGDDTVERRNSRSMMDCHQSWTLSRVESDLSLNRGKGRISRRSYSGFMSFYIASPRSNARTLWELVGCVLIGWDLLLVPLAVFCYPVDGLTISMEWITLIYWTLNIPQTLTVGYEERITSCDTAVQGAAAVQLLKNLRILRLVRLTRIARLKKMWQMVIGDRIYSLTVNIVVNILTMLLLLLVLSHFISCLWYAVGFMEEGDNRWLVHYNMNFPERTYTISVVVCALVGFSYVVGSITASLAQLRSVTEEESKLFWDLRVYLKRNVVEHTLAIRIQRYLADAWRFQARNKSFSQIKILSMLSEQLQNELLFHLHADHLNVYPLIRTLLDVSSVTAFRLAKTAISTKQFANLDPLFIHGEKPSHMSIVIQGRFEYKRVTSEGRVLCEMVDKGEDWIAEPVLWSTEWYHLGDCIAADTSRLMLVSPHHFCEEAMRNPLAWALVTRYCRNFLKWLNSTNPDELSDITQGDHLDKQAQLKGFMVEESGTFANLATAT</sequence>
<name>A0ABN9SHZ2_9DINO</name>
<evidence type="ECO:0000313" key="3">
    <source>
        <dbReference type="EMBL" id="CAK0831318.1"/>
    </source>
</evidence>
<keyword evidence="4" id="KW-1185">Reference proteome</keyword>
<feature type="transmembrane region" description="Helical" evidence="2">
    <location>
        <begin position="263"/>
        <end position="286"/>
    </location>
</feature>
<keyword evidence="2" id="KW-1133">Transmembrane helix</keyword>
<feature type="region of interest" description="Disordered" evidence="1">
    <location>
        <begin position="1"/>
        <end position="35"/>
    </location>
</feature>
<organism evidence="3 4">
    <name type="scientific">Prorocentrum cordatum</name>
    <dbReference type="NCBI Taxonomy" id="2364126"/>
    <lineage>
        <taxon>Eukaryota</taxon>
        <taxon>Sar</taxon>
        <taxon>Alveolata</taxon>
        <taxon>Dinophyceae</taxon>
        <taxon>Prorocentrales</taxon>
        <taxon>Prorocentraceae</taxon>
        <taxon>Prorocentrum</taxon>
    </lineage>
</organism>
<dbReference type="PANTHER" id="PTHR45689">
    <property type="entry name" value="I[[H]] CHANNEL, ISOFORM E"/>
    <property type="match status" value="1"/>
</dbReference>
<feature type="non-terminal residue" evidence="3">
    <location>
        <position position="1"/>
    </location>
</feature>
<dbReference type="InterPro" id="IPR014710">
    <property type="entry name" value="RmlC-like_jellyroll"/>
</dbReference>
<feature type="region of interest" description="Disordered" evidence="1">
    <location>
        <begin position="128"/>
        <end position="214"/>
    </location>
</feature>
<dbReference type="Gene3D" id="1.10.287.70">
    <property type="match status" value="1"/>
</dbReference>
<dbReference type="EMBL" id="CAUYUJ010011196">
    <property type="protein sequence ID" value="CAK0831318.1"/>
    <property type="molecule type" value="Genomic_DNA"/>
</dbReference>
<dbReference type="SUPFAM" id="SSF81324">
    <property type="entry name" value="Voltage-gated potassium channels"/>
    <property type="match status" value="1"/>
</dbReference>